<evidence type="ECO:0000313" key="3">
    <source>
        <dbReference type="EMBL" id="TDU81738.1"/>
    </source>
</evidence>
<dbReference type="Pfam" id="PF03797">
    <property type="entry name" value="Autotransporter"/>
    <property type="match status" value="1"/>
</dbReference>
<dbReference type="Proteomes" id="UP000295662">
    <property type="component" value="Unassembled WGS sequence"/>
</dbReference>
<dbReference type="EMBL" id="SOCA01000001">
    <property type="protein sequence ID" value="TDU81738.1"/>
    <property type="molecule type" value="Genomic_DNA"/>
</dbReference>
<gene>
    <name evidence="3" type="ORF">EI77_01048</name>
</gene>
<keyword evidence="4" id="KW-1185">Reference proteome</keyword>
<evidence type="ECO:0000313" key="4">
    <source>
        <dbReference type="Proteomes" id="UP000295662"/>
    </source>
</evidence>
<dbReference type="InterPro" id="IPR005546">
    <property type="entry name" value="Autotransporte_beta"/>
</dbReference>
<dbReference type="SUPFAM" id="SSF103515">
    <property type="entry name" value="Autotransporter"/>
    <property type="match status" value="1"/>
</dbReference>
<feature type="compositionally biased region" description="Low complexity" evidence="1">
    <location>
        <begin position="150"/>
        <end position="159"/>
    </location>
</feature>
<accession>A0A4R7STZ2</accession>
<protein>
    <submittedName>
        <fullName evidence="3">Autotransporter-like protein</fullName>
    </submittedName>
</protein>
<dbReference type="OrthoDB" id="229996at2"/>
<dbReference type="InterPro" id="IPR036709">
    <property type="entry name" value="Autotransporte_beta_dom_sf"/>
</dbReference>
<feature type="region of interest" description="Disordered" evidence="1">
    <location>
        <begin position="124"/>
        <end position="159"/>
    </location>
</feature>
<organism evidence="3 4">
    <name type="scientific">Prosthecobacter fusiformis</name>
    <dbReference type="NCBI Taxonomy" id="48464"/>
    <lineage>
        <taxon>Bacteria</taxon>
        <taxon>Pseudomonadati</taxon>
        <taxon>Verrucomicrobiota</taxon>
        <taxon>Verrucomicrobiia</taxon>
        <taxon>Verrucomicrobiales</taxon>
        <taxon>Verrucomicrobiaceae</taxon>
        <taxon>Prosthecobacter</taxon>
    </lineage>
</organism>
<feature type="compositionally biased region" description="Pro residues" evidence="1">
    <location>
        <begin position="127"/>
        <end position="149"/>
    </location>
</feature>
<dbReference type="SMART" id="SM00869">
    <property type="entry name" value="Autotransporter"/>
    <property type="match status" value="1"/>
</dbReference>
<comment type="caution">
    <text evidence="3">The sequence shown here is derived from an EMBL/GenBank/DDBJ whole genome shotgun (WGS) entry which is preliminary data.</text>
</comment>
<dbReference type="RefSeq" id="WP_133793663.1">
    <property type="nucleotide sequence ID" value="NZ_SOCA01000001.1"/>
</dbReference>
<dbReference type="AlphaFoldDB" id="A0A4R7STZ2"/>
<reference evidence="3 4" key="1">
    <citation type="submission" date="2019-03" db="EMBL/GenBank/DDBJ databases">
        <title>Genomic Encyclopedia of Archaeal and Bacterial Type Strains, Phase II (KMG-II): from individual species to whole genera.</title>
        <authorList>
            <person name="Goeker M."/>
        </authorList>
    </citation>
    <scope>NUCLEOTIDE SEQUENCE [LARGE SCALE GENOMIC DNA]</scope>
    <source>
        <strain evidence="3 4">ATCC 25309</strain>
    </source>
</reference>
<evidence type="ECO:0000256" key="1">
    <source>
        <dbReference type="SAM" id="MobiDB-lite"/>
    </source>
</evidence>
<dbReference type="PROSITE" id="PS51208">
    <property type="entry name" value="AUTOTRANSPORTER"/>
    <property type="match status" value="1"/>
</dbReference>
<name>A0A4R7STZ2_9BACT</name>
<evidence type="ECO:0000259" key="2">
    <source>
        <dbReference type="PROSITE" id="PS51208"/>
    </source>
</evidence>
<proteinExistence type="predicted"/>
<sequence>MKTQHTPILMAAALFGSMLNLYSEPSLPEPEPEPQPYVVGVSFDPTNISGDGKTVIGIEPFAEGPSAYGDTGFVWTWESGTTDIYSVGGIVCISPVTTYLNPYGISQTGRYVVGAMRVDTVTEVIPPTEPPSTEPPSTEPPSTEPPSTEPPTVSTSGPSTITTSVHSAFILDRQTNTLTALTSEDGEYEVAYDVSDAGGSAVGSAWYDDGCDEILRALWWKNQGWTTPYILGALSGDSDETEALAMSGDGKRAVGYSEDGEGNTRAVSWNLDVQNDVLVTDYSVGAEDLGSLIEDGYSAAHDISRNGKYIVGESEAELTVTTSGILGRPTTTVPFIYTDAGGMKEIPLLAGNVDEGYADSGTANGVSNNGRVVGNNTIYYTVPGNVVTPNISDSSRVGFIYSASQGTRTIAQWLEDSGVELGKWNFATAQAISEDGKVVTGRAYDRRPTGGPSIADSEDFGYIAREGSGAINPDEFLPTTAASQAPAASAFSLLNLTMHGAHHIPLQMMGANRHAWATGDFARYDRNDLNSGLAEVGGAVDFFDKQLMAGLGIGQSWVTQDLANGGDMDMNGQYLLSELSFKPTKLPVVFTITGAIGSWDADIDRKYNNGGALDTSSGSTDVISSSLRFRVDWLDAVKVAGFGITPKLEYTVNRTEADGYTESGGGFPVDYDDQGHTAQEIRYGLSAARTFCSGKALLRLRAEGVHRFDQSGAVTSGQVVGLFNFNLPGQQIQQDWLHMGIDFNYALNEKITLTSSVMTSTSGEDPVFGGSLGVLMKF</sequence>
<dbReference type="Gene3D" id="2.40.128.130">
    <property type="entry name" value="Autotransporter beta-domain"/>
    <property type="match status" value="1"/>
</dbReference>
<feature type="domain" description="Autotransporter" evidence="2">
    <location>
        <begin position="508"/>
        <end position="778"/>
    </location>
</feature>